<keyword evidence="2 5" id="KW-0378">Hydrolase</keyword>
<dbReference type="Proteomes" id="UP001160499">
    <property type="component" value="Unassembled WGS sequence"/>
</dbReference>
<proteinExistence type="inferred from homology"/>
<dbReference type="InterPro" id="IPR012334">
    <property type="entry name" value="Pectin_lyas_fold"/>
</dbReference>
<dbReference type="PROSITE" id="PS00503">
    <property type="entry name" value="PECTINESTERASE_2"/>
    <property type="match status" value="1"/>
</dbReference>
<evidence type="ECO:0000256" key="2">
    <source>
        <dbReference type="ARBA" id="ARBA00022801"/>
    </source>
</evidence>
<dbReference type="InterPro" id="IPR011050">
    <property type="entry name" value="Pectin_lyase_fold/virulence"/>
</dbReference>
<dbReference type="PANTHER" id="PTHR31321:SF57">
    <property type="entry name" value="PECTINESTERASE 53-RELATED"/>
    <property type="match status" value="1"/>
</dbReference>
<accession>A0ABT6LB69</accession>
<dbReference type="Pfam" id="PF01095">
    <property type="entry name" value="Pectinesterase"/>
    <property type="match status" value="1"/>
</dbReference>
<feature type="active site" evidence="4">
    <location>
        <position position="208"/>
    </location>
</feature>
<keyword evidence="3 5" id="KW-0063">Aspartyl esterase</keyword>
<reference evidence="7 8" key="1">
    <citation type="submission" date="2023-04" db="EMBL/GenBank/DDBJ databases">
        <title>Forest soil microbial communities from Buena Vista Peninsula, Colon Province, Panama.</title>
        <authorList>
            <person name="Bouskill N."/>
        </authorList>
    </citation>
    <scope>NUCLEOTIDE SEQUENCE [LARGE SCALE GENOMIC DNA]</scope>
    <source>
        <strain evidence="7 8">GGS1</strain>
    </source>
</reference>
<feature type="domain" description="Pectinesterase catalytic" evidence="6">
    <location>
        <begin position="44"/>
        <end position="349"/>
    </location>
</feature>
<organism evidence="7 8">
    <name type="scientific">Streptomyces pseudovenezuelae</name>
    <dbReference type="NCBI Taxonomy" id="67350"/>
    <lineage>
        <taxon>Bacteria</taxon>
        <taxon>Bacillati</taxon>
        <taxon>Actinomycetota</taxon>
        <taxon>Actinomycetes</taxon>
        <taxon>Kitasatosporales</taxon>
        <taxon>Streptomycetaceae</taxon>
        <taxon>Streptomyces</taxon>
        <taxon>Streptomyces aurantiacus group</taxon>
    </lineage>
</organism>
<dbReference type="Gene3D" id="2.160.20.10">
    <property type="entry name" value="Single-stranded right-handed beta-helix, Pectin lyase-like"/>
    <property type="match status" value="1"/>
</dbReference>
<dbReference type="PROSITE" id="PS51318">
    <property type="entry name" value="TAT"/>
    <property type="match status" value="1"/>
</dbReference>
<evidence type="ECO:0000313" key="8">
    <source>
        <dbReference type="Proteomes" id="UP001160499"/>
    </source>
</evidence>
<evidence type="ECO:0000313" key="7">
    <source>
        <dbReference type="EMBL" id="MDH6213560.1"/>
    </source>
</evidence>
<dbReference type="PANTHER" id="PTHR31321">
    <property type="entry name" value="ACYL-COA THIOESTER HYDROLASE YBHC-RELATED"/>
    <property type="match status" value="1"/>
</dbReference>
<dbReference type="InterPro" id="IPR006311">
    <property type="entry name" value="TAT_signal"/>
</dbReference>
<dbReference type="EC" id="3.1.1.11" evidence="5"/>
<comment type="caution">
    <text evidence="7">The sequence shown here is derived from an EMBL/GenBank/DDBJ whole genome shotgun (WGS) entry which is preliminary data.</text>
</comment>
<gene>
    <name evidence="7" type="ORF">M2283_000839</name>
</gene>
<dbReference type="InterPro" id="IPR000070">
    <property type="entry name" value="Pectinesterase_cat"/>
</dbReference>
<sequence>MTDPNTHRRSPARRRAAAVATGTAAALGLVAVSLATQARAATVITVAKDGSGRYTTVQAAVNAAAAGDTISVAKGTYTEIVNVPVSRTGLTIKGATGNAEDVVITYDRAAGYTDSGGNKYGTLGSSVATLSASGLTVTGITVQNTFDKTAHPDVTDTQAVAITAQGDRQTFTNDRFISRQDTVLNWSPSSTGQYRQYFYSSFVSGDVDFVFGNATAVYDRVTIQLRNSGAAAGGLNGFLSAPNTSSAKTYGILVTGSSVTSSAAANTYYLGRPCHPSADAVGQLVIRETSLPAAVKVAGPWTDMSGYSWKNARFFEYRNTGAGATVNSNRPQLTDSQAASYTAQKYLAGTDGWNPVR</sequence>
<dbReference type="EMBL" id="JARXVH010000001">
    <property type="protein sequence ID" value="MDH6213560.1"/>
    <property type="molecule type" value="Genomic_DNA"/>
</dbReference>
<name>A0ABT6LB69_9ACTN</name>
<dbReference type="SUPFAM" id="SSF51126">
    <property type="entry name" value="Pectin lyase-like"/>
    <property type="match status" value="1"/>
</dbReference>
<comment type="pathway">
    <text evidence="5">Glycan metabolism; pectin degradation; 2-dehydro-3-deoxy-D-gluconate from pectin: step 1/5.</text>
</comment>
<keyword evidence="5" id="KW-0732">Signal</keyword>
<feature type="signal peptide" evidence="5">
    <location>
        <begin position="1"/>
        <end position="40"/>
    </location>
</feature>
<comment type="catalytic activity">
    <reaction evidence="5">
        <text>[(1-&gt;4)-alpha-D-galacturonosyl methyl ester](n) + n H2O = [(1-&gt;4)-alpha-D-galacturonosyl](n) + n methanol + n H(+)</text>
        <dbReference type="Rhea" id="RHEA:22380"/>
        <dbReference type="Rhea" id="RHEA-COMP:14570"/>
        <dbReference type="Rhea" id="RHEA-COMP:14573"/>
        <dbReference type="ChEBI" id="CHEBI:15377"/>
        <dbReference type="ChEBI" id="CHEBI:15378"/>
        <dbReference type="ChEBI" id="CHEBI:17790"/>
        <dbReference type="ChEBI" id="CHEBI:140522"/>
        <dbReference type="ChEBI" id="CHEBI:140523"/>
        <dbReference type="EC" id="3.1.1.11"/>
    </reaction>
</comment>
<protein>
    <recommendedName>
        <fullName evidence="5">Pectinesterase</fullName>
        <ecNumber evidence="5">3.1.1.11</ecNumber>
    </recommendedName>
</protein>
<feature type="chain" id="PRO_5044960759" description="Pectinesterase" evidence="5">
    <location>
        <begin position="41"/>
        <end position="357"/>
    </location>
</feature>
<evidence type="ECO:0000259" key="6">
    <source>
        <dbReference type="Pfam" id="PF01095"/>
    </source>
</evidence>
<dbReference type="RefSeq" id="WP_280874564.1">
    <property type="nucleotide sequence ID" value="NZ_JARXVH010000001.1"/>
</dbReference>
<evidence type="ECO:0000256" key="4">
    <source>
        <dbReference type="PROSITE-ProRule" id="PRU10040"/>
    </source>
</evidence>
<evidence type="ECO:0000256" key="1">
    <source>
        <dbReference type="ARBA" id="ARBA00008891"/>
    </source>
</evidence>
<evidence type="ECO:0000256" key="5">
    <source>
        <dbReference type="RuleBase" id="RU000589"/>
    </source>
</evidence>
<keyword evidence="8" id="KW-1185">Reference proteome</keyword>
<evidence type="ECO:0000256" key="3">
    <source>
        <dbReference type="ARBA" id="ARBA00023085"/>
    </source>
</evidence>
<comment type="similarity">
    <text evidence="1">Belongs to the pectinesterase family.</text>
</comment>
<dbReference type="InterPro" id="IPR033131">
    <property type="entry name" value="Pectinesterase_Asp_AS"/>
</dbReference>